<dbReference type="InterPro" id="IPR037401">
    <property type="entry name" value="SnoaL-like"/>
</dbReference>
<keyword evidence="3" id="KW-1185">Reference proteome</keyword>
<reference evidence="2 3" key="1">
    <citation type="submission" date="2022-01" db="EMBL/GenBank/DDBJ databases">
        <authorList>
            <person name="Huang Y."/>
        </authorList>
    </citation>
    <scope>NUCLEOTIDE SEQUENCE [LARGE SCALE GENOMIC DNA]</scope>
    <source>
        <strain evidence="2 3">HY366</strain>
    </source>
</reference>
<dbReference type="Proteomes" id="UP001200110">
    <property type="component" value="Unassembled WGS sequence"/>
</dbReference>
<dbReference type="Pfam" id="PF13577">
    <property type="entry name" value="SnoaL_4"/>
    <property type="match status" value="1"/>
</dbReference>
<accession>A0ABS9IQL5</accession>
<proteinExistence type="predicted"/>
<dbReference type="SUPFAM" id="SSF54427">
    <property type="entry name" value="NTF2-like"/>
    <property type="match status" value="1"/>
</dbReference>
<feature type="domain" description="SnoaL-like" evidence="1">
    <location>
        <begin position="4"/>
        <end position="128"/>
    </location>
</feature>
<sequence length="155" mass="17509">MTLLETVREIEHLKYRYLRAVDTKDWDGLSATLTEDVHTDYGTKMGGQDLSFTDRKSVIEYLSRAMSGSILTEHRVDHPIINVDGETATGSWYLQDRVMVPEFDTLIIGAAFYADEYRLTQDGWRISRTGYERTFEAVGSLSAGGWQVHPGPALT</sequence>
<dbReference type="EMBL" id="JAKKOR010000003">
    <property type="protein sequence ID" value="MCF8587842.1"/>
    <property type="molecule type" value="Genomic_DNA"/>
</dbReference>
<organism evidence="2 3">
    <name type="scientific">Gordonia liuliyuniae</name>
    <dbReference type="NCBI Taxonomy" id="2911517"/>
    <lineage>
        <taxon>Bacteria</taxon>
        <taxon>Bacillati</taxon>
        <taxon>Actinomycetota</taxon>
        <taxon>Actinomycetes</taxon>
        <taxon>Mycobacteriales</taxon>
        <taxon>Gordoniaceae</taxon>
        <taxon>Gordonia</taxon>
    </lineage>
</organism>
<protein>
    <submittedName>
        <fullName evidence="2">Nuclear transport factor 2 family protein</fullName>
    </submittedName>
</protein>
<evidence type="ECO:0000313" key="2">
    <source>
        <dbReference type="EMBL" id="MCF8587842.1"/>
    </source>
</evidence>
<dbReference type="Gene3D" id="3.10.450.50">
    <property type="match status" value="1"/>
</dbReference>
<dbReference type="InterPro" id="IPR032710">
    <property type="entry name" value="NTF2-like_dom_sf"/>
</dbReference>
<evidence type="ECO:0000313" key="3">
    <source>
        <dbReference type="Proteomes" id="UP001200110"/>
    </source>
</evidence>
<comment type="caution">
    <text evidence="2">The sequence shown here is derived from an EMBL/GenBank/DDBJ whole genome shotgun (WGS) entry which is preliminary data.</text>
</comment>
<evidence type="ECO:0000259" key="1">
    <source>
        <dbReference type="Pfam" id="PF13577"/>
    </source>
</evidence>
<name>A0ABS9IQL5_9ACTN</name>
<dbReference type="RefSeq" id="WP_236997066.1">
    <property type="nucleotide sequence ID" value="NZ_JAKKOR010000003.1"/>
</dbReference>
<gene>
    <name evidence="2" type="ORF">L5G33_05070</name>
</gene>